<dbReference type="Proteomes" id="UP000192247">
    <property type="component" value="Unassembled WGS sequence"/>
</dbReference>
<feature type="compositionally biased region" description="Low complexity" evidence="1">
    <location>
        <begin position="100"/>
        <end position="123"/>
    </location>
</feature>
<evidence type="ECO:0000313" key="2">
    <source>
        <dbReference type="EMBL" id="OQR76352.1"/>
    </source>
</evidence>
<feature type="region of interest" description="Disordered" evidence="1">
    <location>
        <begin position="1"/>
        <end position="123"/>
    </location>
</feature>
<dbReference type="AlphaFoldDB" id="A0A1V9XSH9"/>
<gene>
    <name evidence="2" type="ORF">BIW11_07831</name>
</gene>
<dbReference type="InParanoid" id="A0A1V9XSH9"/>
<evidence type="ECO:0000313" key="3">
    <source>
        <dbReference type="Proteomes" id="UP000192247"/>
    </source>
</evidence>
<feature type="non-terminal residue" evidence="2">
    <location>
        <position position="189"/>
    </location>
</feature>
<proteinExistence type="predicted"/>
<keyword evidence="3" id="KW-1185">Reference proteome</keyword>
<organism evidence="2 3">
    <name type="scientific">Tropilaelaps mercedesae</name>
    <dbReference type="NCBI Taxonomy" id="418985"/>
    <lineage>
        <taxon>Eukaryota</taxon>
        <taxon>Metazoa</taxon>
        <taxon>Ecdysozoa</taxon>
        <taxon>Arthropoda</taxon>
        <taxon>Chelicerata</taxon>
        <taxon>Arachnida</taxon>
        <taxon>Acari</taxon>
        <taxon>Parasitiformes</taxon>
        <taxon>Mesostigmata</taxon>
        <taxon>Gamasina</taxon>
        <taxon>Dermanyssoidea</taxon>
        <taxon>Laelapidae</taxon>
        <taxon>Tropilaelaps</taxon>
    </lineage>
</organism>
<dbReference type="EMBL" id="MNPL01004920">
    <property type="protein sequence ID" value="OQR76352.1"/>
    <property type="molecule type" value="Genomic_DNA"/>
</dbReference>
<feature type="compositionally biased region" description="Basic and acidic residues" evidence="1">
    <location>
        <begin position="51"/>
        <end position="61"/>
    </location>
</feature>
<protein>
    <submittedName>
        <fullName evidence="2">Uncharacterized protein</fullName>
    </submittedName>
</protein>
<comment type="caution">
    <text evidence="2">The sequence shown here is derived from an EMBL/GenBank/DDBJ whole genome shotgun (WGS) entry which is preliminary data.</text>
</comment>
<evidence type="ECO:0000256" key="1">
    <source>
        <dbReference type="SAM" id="MobiDB-lite"/>
    </source>
</evidence>
<sequence length="189" mass="20709">MIEETTEGEGGTPETQTDCKDPAAIGDHAESSLLPSQPADVDAKQITNIDLKSENHIDSRSETNIVSKTNTNIDPKGDTKIDPETDTNIEPTIENDIETNIDNNDNNNNKGNNSTNDNTNGNNTIYEHQTIQQMKGISWGDVLINAASFGDSVRPKKDVSPGDFDPDLKESIKKDVLKTLDSFEIIKDH</sequence>
<name>A0A1V9XSH9_9ACAR</name>
<reference evidence="2 3" key="1">
    <citation type="journal article" date="2017" name="Gigascience">
        <title>Draft genome of the honey bee ectoparasitic mite, Tropilaelaps mercedesae, is shaped by the parasitic life history.</title>
        <authorList>
            <person name="Dong X."/>
            <person name="Armstrong S.D."/>
            <person name="Xia D."/>
            <person name="Makepeace B.L."/>
            <person name="Darby A.C."/>
            <person name="Kadowaki T."/>
        </authorList>
    </citation>
    <scope>NUCLEOTIDE SEQUENCE [LARGE SCALE GENOMIC DNA]</scope>
    <source>
        <strain evidence="2">Wuxi-XJTLU</strain>
    </source>
</reference>
<accession>A0A1V9XSH9</accession>
<feature type="compositionally biased region" description="Polar residues" evidence="1">
    <location>
        <begin position="62"/>
        <end position="73"/>
    </location>
</feature>